<name>A0A5J4Q560_9ZZZZ</name>
<gene>
    <name evidence="2" type="ORF">EZS27_033766</name>
</gene>
<dbReference type="EMBL" id="SNRY01005101">
    <property type="protein sequence ID" value="KAA6315833.1"/>
    <property type="molecule type" value="Genomic_DNA"/>
</dbReference>
<comment type="caution">
    <text evidence="2">The sequence shown here is derived from an EMBL/GenBank/DDBJ whole genome shotgun (WGS) entry which is preliminary data.</text>
</comment>
<feature type="coiled-coil region" evidence="1">
    <location>
        <begin position="95"/>
        <end position="161"/>
    </location>
</feature>
<evidence type="ECO:0000256" key="1">
    <source>
        <dbReference type="SAM" id="Coils"/>
    </source>
</evidence>
<accession>A0A5J4Q560</accession>
<proteinExistence type="predicted"/>
<evidence type="ECO:0000313" key="2">
    <source>
        <dbReference type="EMBL" id="KAA6315833.1"/>
    </source>
</evidence>
<keyword evidence="1" id="KW-0175">Coiled coil</keyword>
<organism evidence="2">
    <name type="scientific">termite gut metagenome</name>
    <dbReference type="NCBI Taxonomy" id="433724"/>
    <lineage>
        <taxon>unclassified sequences</taxon>
        <taxon>metagenomes</taxon>
        <taxon>organismal metagenomes</taxon>
    </lineage>
</organism>
<dbReference type="PROSITE" id="PS51257">
    <property type="entry name" value="PROKAR_LIPOPROTEIN"/>
    <property type="match status" value="1"/>
</dbReference>
<dbReference type="AlphaFoldDB" id="A0A5J4Q560"/>
<reference evidence="2" key="1">
    <citation type="submission" date="2019-03" db="EMBL/GenBank/DDBJ databases">
        <title>Single cell metagenomics reveals metabolic interactions within the superorganism composed of flagellate Streblomastix strix and complex community of Bacteroidetes bacteria on its surface.</title>
        <authorList>
            <person name="Treitli S.C."/>
            <person name="Kolisko M."/>
            <person name="Husnik F."/>
            <person name="Keeling P."/>
            <person name="Hampl V."/>
        </authorList>
    </citation>
    <scope>NUCLEOTIDE SEQUENCE</scope>
    <source>
        <strain evidence="2">STM</strain>
    </source>
</reference>
<sequence>MKNVAVILVCVMTLTACEGKKENSKSYLKAANDSLTIALMQRDAEMNELMGVFNEIQEGFRQIRNAEDRVDFTRGAMAENVVSAREQLTTDIEFITSAMAENKAQINKLQNLLNQSKGNVAELKKAVEQFSRELEEKVTHIEELQVELASKNIRIQELDNAVNLLTVDKDVLTAENEEKAKIVAEQDKSIHTAWFVFGTKAELKKQKILQKDDVLKNADFNRDYFTRIDIRTQKEINLYAKNAELLTSHPAGSYELIKDNKQLLTLKITDSTAFWSVSKYLVIQVK</sequence>
<protein>
    <submittedName>
        <fullName evidence="2">Chromosome partition protein Smc</fullName>
    </submittedName>
</protein>